<accession>A0A0B1Z6I1</accession>
<evidence type="ECO:0000313" key="1">
    <source>
        <dbReference type="EMBL" id="KHK66659.1"/>
    </source>
</evidence>
<protein>
    <recommendedName>
        <fullName evidence="3">Receptor protein-tyrosine kinase</fullName>
    </recommendedName>
</protein>
<dbReference type="RefSeq" id="WP_039588658.1">
    <property type="nucleotide sequence ID" value="NZ_JQGJ02000002.1"/>
</dbReference>
<dbReference type="EMBL" id="JQGJ01000001">
    <property type="protein sequence ID" value="KHK66659.1"/>
    <property type="molecule type" value="Genomic_DNA"/>
</dbReference>
<evidence type="ECO:0008006" key="3">
    <source>
        <dbReference type="Google" id="ProtNLM"/>
    </source>
</evidence>
<dbReference type="Proteomes" id="UP000030949">
    <property type="component" value="Unassembled WGS sequence"/>
</dbReference>
<proteinExistence type="predicted"/>
<name>A0A0B1Z6I1_9PSED</name>
<reference evidence="2" key="1">
    <citation type="submission" date="2015-03" db="EMBL/GenBank/DDBJ databases">
        <title>Pseudomonas frederiksbergensis hydrocarbon degrader.</title>
        <authorList>
            <person name="Brown L.M."/>
            <person name="Ruiz O.N."/>
            <person name="Mueller S."/>
            <person name="Gunasekera T.S."/>
        </authorList>
    </citation>
    <scope>NUCLEOTIDE SEQUENCE [LARGE SCALE GENOMIC DNA]</scope>
    <source>
        <strain evidence="2">SI8</strain>
    </source>
</reference>
<comment type="caution">
    <text evidence="1">The sequence shown here is derived from an EMBL/GenBank/DDBJ whole genome shotgun (WGS) entry which is preliminary data.</text>
</comment>
<sequence length="249" mass="28130">MYISQSCNPLAQVFYRPIDAAIRWCNLMAYETQILEVAWRSPTMLRSAFPQWPCLYANTEKIFDAIRHGELPYGCLGIQVTIGTRVECTQVTIRHTDLKLWMSRFHPEQKPAFLFDQPLNQNGTISIGTYLALQADRDALQLQVRSTETAYQQLLSELEAVGLEKENIEHLIKINGKVSDRSEATYLHIIGAMLSLLLGHSPSGKPHSVFRSQAAIVDALTAHYDKLPGISKRNLDEKFAAAKRSLSER</sequence>
<organism evidence="1 2">
    <name type="scientific">Pseudomonas frederiksbergensis</name>
    <dbReference type="NCBI Taxonomy" id="104087"/>
    <lineage>
        <taxon>Bacteria</taxon>
        <taxon>Pseudomonadati</taxon>
        <taxon>Pseudomonadota</taxon>
        <taxon>Gammaproteobacteria</taxon>
        <taxon>Pseudomonadales</taxon>
        <taxon>Pseudomonadaceae</taxon>
        <taxon>Pseudomonas</taxon>
    </lineage>
</organism>
<dbReference type="AlphaFoldDB" id="A0A0B1Z6I1"/>
<dbReference type="OrthoDB" id="5773058at2"/>
<evidence type="ECO:0000313" key="2">
    <source>
        <dbReference type="Proteomes" id="UP000030949"/>
    </source>
</evidence>
<gene>
    <name evidence="1" type="ORF">JZ00_02125</name>
</gene>